<reference evidence="1 2" key="1">
    <citation type="submission" date="2015-05" db="EMBL/GenBank/DDBJ databases">
        <title>Genome sequencing and analysis of members of genus Stenotrophomonas.</title>
        <authorList>
            <person name="Patil P.P."/>
            <person name="Midha S."/>
            <person name="Patil P.B."/>
        </authorList>
    </citation>
    <scope>NUCLEOTIDE SEQUENCE [LARGE SCALE GENOMIC DNA]</scope>
    <source>
        <strain evidence="1 2">DSM 21858</strain>
    </source>
</reference>
<dbReference type="EMBL" id="LDJL01000004">
    <property type="protein sequence ID" value="KRG70942.1"/>
    <property type="molecule type" value="Genomic_DNA"/>
</dbReference>
<organism evidence="1 2">
    <name type="scientific">Pseudoxanthomonas dokdonensis</name>
    <dbReference type="NCBI Taxonomy" id="344882"/>
    <lineage>
        <taxon>Bacteria</taxon>
        <taxon>Pseudomonadati</taxon>
        <taxon>Pseudomonadota</taxon>
        <taxon>Gammaproteobacteria</taxon>
        <taxon>Lysobacterales</taxon>
        <taxon>Lysobacteraceae</taxon>
        <taxon>Pseudoxanthomonas</taxon>
    </lineage>
</organism>
<dbReference type="AlphaFoldDB" id="A0A0R0CXX5"/>
<comment type="caution">
    <text evidence="1">The sequence shown here is derived from an EMBL/GenBank/DDBJ whole genome shotgun (WGS) entry which is preliminary data.</text>
</comment>
<keyword evidence="2" id="KW-1185">Reference proteome</keyword>
<name>A0A0R0CXX5_9GAMM</name>
<evidence type="ECO:0000313" key="2">
    <source>
        <dbReference type="Proteomes" id="UP000052052"/>
    </source>
</evidence>
<dbReference type="PATRIC" id="fig|344882.3.peg.2067"/>
<sequence>MLGCFYRDIGLRREAAEQAPLYTGCMHDRTAEPSLLGCFYREIKARSGAAEQAPLYTGCIHDRTVEPSLLGCFYRDIEPRRVQRSELRSTQGAYTTGP</sequence>
<evidence type="ECO:0000313" key="1">
    <source>
        <dbReference type="EMBL" id="KRG70942.1"/>
    </source>
</evidence>
<accession>A0A0R0CXX5</accession>
<gene>
    <name evidence="1" type="ORF">ABB29_03680</name>
</gene>
<proteinExistence type="predicted"/>
<protein>
    <submittedName>
        <fullName evidence="1">Uncharacterized protein</fullName>
    </submittedName>
</protein>
<dbReference type="Proteomes" id="UP000052052">
    <property type="component" value="Unassembled WGS sequence"/>
</dbReference>